<sequence length="138" mass="16583">MECFCNLLHIIKILIYGMIANWMNKSKEHCNRYFRKKEEITQWSWLDSIYLNWKPSLYSSTSLTTSGTEWLNPALAYLSLNSKSQLETFLRMNLNKEKNNPRLILSRICKDYLIVKDVEMEVLKYLLHLFVLIMFYLE</sequence>
<dbReference type="AlphaFoldDB" id="A0A3M7R4H8"/>
<dbReference type="EMBL" id="REGN01004226">
    <property type="protein sequence ID" value="RNA18500.1"/>
    <property type="molecule type" value="Genomic_DNA"/>
</dbReference>
<protein>
    <submittedName>
        <fullName evidence="2">Uncharacterized protein</fullName>
    </submittedName>
</protein>
<gene>
    <name evidence="2" type="ORF">BpHYR1_017295</name>
</gene>
<dbReference type="Proteomes" id="UP000276133">
    <property type="component" value="Unassembled WGS sequence"/>
</dbReference>
<evidence type="ECO:0000313" key="2">
    <source>
        <dbReference type="EMBL" id="RNA18500.1"/>
    </source>
</evidence>
<proteinExistence type="predicted"/>
<accession>A0A3M7R4H8</accession>
<reference evidence="2 3" key="1">
    <citation type="journal article" date="2018" name="Sci. Rep.">
        <title>Genomic signatures of local adaptation to the degree of environmental predictability in rotifers.</title>
        <authorList>
            <person name="Franch-Gras L."/>
            <person name="Hahn C."/>
            <person name="Garcia-Roger E.M."/>
            <person name="Carmona M.J."/>
            <person name="Serra M."/>
            <person name="Gomez A."/>
        </authorList>
    </citation>
    <scope>NUCLEOTIDE SEQUENCE [LARGE SCALE GENOMIC DNA]</scope>
    <source>
        <strain evidence="2">HYR1</strain>
    </source>
</reference>
<keyword evidence="3" id="KW-1185">Reference proteome</keyword>
<organism evidence="2 3">
    <name type="scientific">Brachionus plicatilis</name>
    <name type="common">Marine rotifer</name>
    <name type="synonym">Brachionus muelleri</name>
    <dbReference type="NCBI Taxonomy" id="10195"/>
    <lineage>
        <taxon>Eukaryota</taxon>
        <taxon>Metazoa</taxon>
        <taxon>Spiralia</taxon>
        <taxon>Gnathifera</taxon>
        <taxon>Rotifera</taxon>
        <taxon>Eurotatoria</taxon>
        <taxon>Monogononta</taxon>
        <taxon>Pseudotrocha</taxon>
        <taxon>Ploima</taxon>
        <taxon>Brachionidae</taxon>
        <taxon>Brachionus</taxon>
    </lineage>
</organism>
<keyword evidence="1" id="KW-0732">Signal</keyword>
<feature type="chain" id="PRO_5018291996" evidence="1">
    <location>
        <begin position="21"/>
        <end position="138"/>
    </location>
</feature>
<name>A0A3M7R4H8_BRAPC</name>
<evidence type="ECO:0000313" key="3">
    <source>
        <dbReference type="Proteomes" id="UP000276133"/>
    </source>
</evidence>
<evidence type="ECO:0000256" key="1">
    <source>
        <dbReference type="SAM" id="SignalP"/>
    </source>
</evidence>
<feature type="signal peptide" evidence="1">
    <location>
        <begin position="1"/>
        <end position="20"/>
    </location>
</feature>
<comment type="caution">
    <text evidence="2">The sequence shown here is derived from an EMBL/GenBank/DDBJ whole genome shotgun (WGS) entry which is preliminary data.</text>
</comment>